<accession>A0A5B9QMS0</accession>
<feature type="transmembrane region" description="Helical" evidence="1">
    <location>
        <begin position="33"/>
        <end position="54"/>
    </location>
</feature>
<dbReference type="KEGG" id="rul:UC8_22950"/>
<dbReference type="EMBL" id="CP042914">
    <property type="protein sequence ID" value="QEG40288.1"/>
    <property type="molecule type" value="Genomic_DNA"/>
</dbReference>
<sequence length="271" mass="30208">MNRFIKRRILALTLTTLACGVLGGAAWLVKQRLGHASVLTGSTALACLFLLLLIGVRRRIPVLPLWSMSTWVQIHIYMGLFSVVAYVMHVPALIASGTFEGGLSLLFLAVAASGLYGLYVSRTAPKRLTAVAGEYRFEQIGWHRTRIAELADELIEELSGTQAATVLSRFYLQTLQPFFGARPSLAYVAVPTGGRRRRILTQLRELDRYLEVETRDTAGRFAALVRMRDDLDYHFALQLRLRGWLVIHSLLSTGLVIWASTHALLALRFLG</sequence>
<dbReference type="OrthoDB" id="8480418at2"/>
<name>A0A5B9QMS0_9BACT</name>
<feature type="transmembrane region" description="Helical" evidence="1">
    <location>
        <begin position="101"/>
        <end position="119"/>
    </location>
</feature>
<organism evidence="2 3">
    <name type="scientific">Roseimaritima ulvae</name>
    <dbReference type="NCBI Taxonomy" id="980254"/>
    <lineage>
        <taxon>Bacteria</taxon>
        <taxon>Pseudomonadati</taxon>
        <taxon>Planctomycetota</taxon>
        <taxon>Planctomycetia</taxon>
        <taxon>Pirellulales</taxon>
        <taxon>Pirellulaceae</taxon>
        <taxon>Roseimaritima</taxon>
    </lineage>
</organism>
<evidence type="ECO:0000313" key="3">
    <source>
        <dbReference type="Proteomes" id="UP000325286"/>
    </source>
</evidence>
<evidence type="ECO:0000256" key="1">
    <source>
        <dbReference type="SAM" id="Phobius"/>
    </source>
</evidence>
<feature type="transmembrane region" description="Helical" evidence="1">
    <location>
        <begin position="244"/>
        <end position="270"/>
    </location>
</feature>
<gene>
    <name evidence="2" type="ORF">UC8_22950</name>
</gene>
<proteinExistence type="predicted"/>
<evidence type="ECO:0008006" key="4">
    <source>
        <dbReference type="Google" id="ProtNLM"/>
    </source>
</evidence>
<keyword evidence="1" id="KW-1133">Transmembrane helix</keyword>
<keyword evidence="3" id="KW-1185">Reference proteome</keyword>
<keyword evidence="1" id="KW-0472">Membrane</keyword>
<protein>
    <recommendedName>
        <fullName evidence="4">Ferric reductase like transmembrane component</fullName>
    </recommendedName>
</protein>
<reference evidence="2 3" key="1">
    <citation type="submission" date="2019-08" db="EMBL/GenBank/DDBJ databases">
        <title>Deep-cultivation of Planctomycetes and their phenomic and genomic characterization uncovers novel biology.</title>
        <authorList>
            <person name="Wiegand S."/>
            <person name="Jogler M."/>
            <person name="Boedeker C."/>
            <person name="Pinto D."/>
            <person name="Vollmers J."/>
            <person name="Rivas-Marin E."/>
            <person name="Kohn T."/>
            <person name="Peeters S.H."/>
            <person name="Heuer A."/>
            <person name="Rast P."/>
            <person name="Oberbeckmann S."/>
            <person name="Bunk B."/>
            <person name="Jeske O."/>
            <person name="Meyerdierks A."/>
            <person name="Storesund J.E."/>
            <person name="Kallscheuer N."/>
            <person name="Luecker S."/>
            <person name="Lage O.M."/>
            <person name="Pohl T."/>
            <person name="Merkel B.J."/>
            <person name="Hornburger P."/>
            <person name="Mueller R.-W."/>
            <person name="Bruemmer F."/>
            <person name="Labrenz M."/>
            <person name="Spormann A.M."/>
            <person name="Op den Camp H."/>
            <person name="Overmann J."/>
            <person name="Amann R."/>
            <person name="Jetten M.S.M."/>
            <person name="Mascher T."/>
            <person name="Medema M.H."/>
            <person name="Devos D.P."/>
            <person name="Kaster A.-K."/>
            <person name="Ovreas L."/>
            <person name="Rohde M."/>
            <person name="Galperin M.Y."/>
            <person name="Jogler C."/>
        </authorList>
    </citation>
    <scope>NUCLEOTIDE SEQUENCE [LARGE SCALE GENOMIC DNA]</scope>
    <source>
        <strain evidence="2 3">UC8</strain>
    </source>
</reference>
<keyword evidence="1" id="KW-0812">Transmembrane</keyword>
<evidence type="ECO:0000313" key="2">
    <source>
        <dbReference type="EMBL" id="QEG40288.1"/>
    </source>
</evidence>
<dbReference type="RefSeq" id="WP_068142573.1">
    <property type="nucleotide sequence ID" value="NZ_CP042914.1"/>
</dbReference>
<dbReference type="Proteomes" id="UP000325286">
    <property type="component" value="Chromosome"/>
</dbReference>
<dbReference type="AlphaFoldDB" id="A0A5B9QMS0"/>
<dbReference type="PROSITE" id="PS51257">
    <property type="entry name" value="PROKAR_LIPOPROTEIN"/>
    <property type="match status" value="1"/>
</dbReference>